<dbReference type="InterPro" id="IPR000587">
    <property type="entry name" value="Creatinase_N"/>
</dbReference>
<dbReference type="Gene3D" id="3.40.350.10">
    <property type="entry name" value="Creatinase/prolidase N-terminal domain"/>
    <property type="match status" value="1"/>
</dbReference>
<dbReference type="PANTHER" id="PTHR46112:SF3">
    <property type="entry name" value="AMINOPEPTIDASE YPDF"/>
    <property type="match status" value="1"/>
</dbReference>
<dbReference type="Proteomes" id="UP000585272">
    <property type="component" value="Unassembled WGS sequence"/>
</dbReference>
<dbReference type="RefSeq" id="WP_221243057.1">
    <property type="nucleotide sequence ID" value="NZ_JACHNU010000003.1"/>
</dbReference>
<dbReference type="Pfam" id="PF00557">
    <property type="entry name" value="Peptidase_M24"/>
    <property type="match status" value="1"/>
</dbReference>
<feature type="domain" description="Creatinase N-terminal" evidence="2">
    <location>
        <begin position="18"/>
        <end position="165"/>
    </location>
</feature>
<keyword evidence="3" id="KW-0031">Aminopeptidase</keyword>
<proteinExistence type="predicted"/>
<accession>A0A840IGX5</accession>
<comment type="caution">
    <text evidence="3">The sequence shown here is derived from an EMBL/GenBank/DDBJ whole genome shotgun (WGS) entry which is preliminary data.</text>
</comment>
<evidence type="ECO:0000259" key="2">
    <source>
        <dbReference type="Pfam" id="PF01321"/>
    </source>
</evidence>
<dbReference type="InterPro" id="IPR000994">
    <property type="entry name" value="Pept_M24"/>
</dbReference>
<keyword evidence="3" id="KW-0645">Protease</keyword>
<dbReference type="InterPro" id="IPR050659">
    <property type="entry name" value="Peptidase_M24B"/>
</dbReference>
<organism evidence="3 4">
    <name type="scientific">Conexibacter arvalis</name>
    <dbReference type="NCBI Taxonomy" id="912552"/>
    <lineage>
        <taxon>Bacteria</taxon>
        <taxon>Bacillati</taxon>
        <taxon>Actinomycetota</taxon>
        <taxon>Thermoleophilia</taxon>
        <taxon>Solirubrobacterales</taxon>
        <taxon>Conexibacteraceae</taxon>
        <taxon>Conexibacter</taxon>
    </lineage>
</organism>
<dbReference type="AlphaFoldDB" id="A0A840IGX5"/>
<dbReference type="Pfam" id="PF01321">
    <property type="entry name" value="Creatinase_N"/>
    <property type="match status" value="1"/>
</dbReference>
<dbReference type="InterPro" id="IPR036005">
    <property type="entry name" value="Creatinase/aminopeptidase-like"/>
</dbReference>
<evidence type="ECO:0000313" key="3">
    <source>
        <dbReference type="EMBL" id="MBB4663208.1"/>
    </source>
</evidence>
<dbReference type="InterPro" id="IPR029149">
    <property type="entry name" value="Creatin/AminoP/Spt16_N"/>
</dbReference>
<sequence length="416" mass="46147">MAVDWEQRVDFARLRSDRLTRAKAALEASELGAVLLFDQNNIRYVTSTHIGEWARDKSARCVLLPRNGDPVLWDFGSAAKHHQLYAPWLPESSWQAGVTSMRGAMPRESGVPDLLAGHIYDVLDDHGLLDKPVGIDLTDMETLASLARRGIETGDAAPVMQSARKIKTADEIALLDQAAGIVDAVYQRIYETLRPGVREHEIVADAQRMLFELGSEQVEAINAVSGDRCSPHPHVFSDRLLRPGDQAFFDIIHSFMGYRTCYYRTFSVGSTNQQQIDAYKQCREWLDDAIALVRPGVTTDKIAEVWPTAQELGFPSEESCFGLQFGHGIGVGLYEAPMISRLNSFEDPIEIEEGMVFALETYCATRDGTGAARIEEEIVVTADGPQIITRFPAEELLVCGKQYVRGADLVGDRVEV</sequence>
<reference evidence="3 4" key="1">
    <citation type="submission" date="2020-08" db="EMBL/GenBank/DDBJ databases">
        <title>Genomic Encyclopedia of Archaeal and Bacterial Type Strains, Phase II (KMG-II): from individual species to whole genera.</title>
        <authorList>
            <person name="Goeker M."/>
        </authorList>
    </citation>
    <scope>NUCLEOTIDE SEQUENCE [LARGE SCALE GENOMIC DNA]</scope>
    <source>
        <strain evidence="3 4">DSM 23288</strain>
    </source>
</reference>
<evidence type="ECO:0000259" key="1">
    <source>
        <dbReference type="Pfam" id="PF00557"/>
    </source>
</evidence>
<keyword evidence="3" id="KW-0378">Hydrolase</keyword>
<dbReference type="Gene3D" id="3.90.230.10">
    <property type="entry name" value="Creatinase/methionine aminopeptidase superfamily"/>
    <property type="match status" value="1"/>
</dbReference>
<gene>
    <name evidence="3" type="ORF">BDZ31_002797</name>
</gene>
<dbReference type="PANTHER" id="PTHR46112">
    <property type="entry name" value="AMINOPEPTIDASE"/>
    <property type="match status" value="1"/>
</dbReference>
<feature type="domain" description="Peptidase M24" evidence="1">
    <location>
        <begin position="174"/>
        <end position="382"/>
    </location>
</feature>
<keyword evidence="4" id="KW-1185">Reference proteome</keyword>
<dbReference type="SUPFAM" id="SSF53092">
    <property type="entry name" value="Creatinase/prolidase N-terminal domain"/>
    <property type="match status" value="1"/>
</dbReference>
<dbReference type="CDD" id="cd01066">
    <property type="entry name" value="APP_MetAP"/>
    <property type="match status" value="1"/>
</dbReference>
<dbReference type="EMBL" id="JACHNU010000003">
    <property type="protein sequence ID" value="MBB4663208.1"/>
    <property type="molecule type" value="Genomic_DNA"/>
</dbReference>
<dbReference type="SUPFAM" id="SSF55920">
    <property type="entry name" value="Creatinase/aminopeptidase"/>
    <property type="match status" value="1"/>
</dbReference>
<name>A0A840IGX5_9ACTN</name>
<protein>
    <submittedName>
        <fullName evidence="3">Xaa-Pro aminopeptidase</fullName>
    </submittedName>
</protein>
<evidence type="ECO:0000313" key="4">
    <source>
        <dbReference type="Proteomes" id="UP000585272"/>
    </source>
</evidence>
<dbReference type="GO" id="GO:0004177">
    <property type="term" value="F:aminopeptidase activity"/>
    <property type="evidence" value="ECO:0007669"/>
    <property type="project" value="UniProtKB-KW"/>
</dbReference>